<evidence type="ECO:0000256" key="5">
    <source>
        <dbReference type="ARBA" id="ARBA00022722"/>
    </source>
</evidence>
<keyword evidence="8" id="KW-0539">Nucleus</keyword>
<evidence type="ECO:0000313" key="11">
    <source>
        <dbReference type="Proteomes" id="UP000800036"/>
    </source>
</evidence>
<dbReference type="PIRSF" id="PIRSF027081">
    <property type="entry name" value="RNase_P/MRP_p29_subunit"/>
    <property type="match status" value="1"/>
</dbReference>
<evidence type="ECO:0000313" key="10">
    <source>
        <dbReference type="EMBL" id="KAF1965220.1"/>
    </source>
</evidence>
<dbReference type="InterPro" id="IPR016848">
    <property type="entry name" value="RNase_P/MRP_Rpp29-subunit"/>
</dbReference>
<evidence type="ECO:0000256" key="3">
    <source>
        <dbReference type="ARBA" id="ARBA00022490"/>
    </source>
</evidence>
<dbReference type="GO" id="GO:0004519">
    <property type="term" value="F:endonuclease activity"/>
    <property type="evidence" value="ECO:0007669"/>
    <property type="project" value="UniProtKB-KW"/>
</dbReference>
<evidence type="ECO:0000256" key="1">
    <source>
        <dbReference type="ARBA" id="ARBA00004123"/>
    </source>
</evidence>
<dbReference type="SUPFAM" id="SSF101744">
    <property type="entry name" value="Rof/RNase P subunit-like"/>
    <property type="match status" value="1"/>
</dbReference>
<keyword evidence="3" id="KW-0963">Cytoplasm</keyword>
<dbReference type="Gene3D" id="2.30.30.210">
    <property type="entry name" value="Ribonuclease P/MRP, subunit p29"/>
    <property type="match status" value="1"/>
</dbReference>
<dbReference type="InterPro" id="IPR023538">
    <property type="entry name" value="RNP1"/>
</dbReference>
<protein>
    <recommendedName>
        <fullName evidence="8">Ribonuclease P protein subunit</fullName>
    </recommendedName>
</protein>
<dbReference type="GO" id="GO:0033204">
    <property type="term" value="F:ribonuclease P RNA binding"/>
    <property type="evidence" value="ECO:0007669"/>
    <property type="project" value="InterPro"/>
</dbReference>
<dbReference type="PANTHER" id="PTHR13348">
    <property type="entry name" value="RIBONUCLEASE P SUBUNIT P29"/>
    <property type="match status" value="1"/>
</dbReference>
<dbReference type="InterPro" id="IPR002730">
    <property type="entry name" value="Rpp29/RNP1"/>
</dbReference>
<dbReference type="InterPro" id="IPR036980">
    <property type="entry name" value="RNase_P/MRP_Rpp29_sf"/>
</dbReference>
<dbReference type="GO" id="GO:0016787">
    <property type="term" value="F:hydrolase activity"/>
    <property type="evidence" value="ECO:0007669"/>
    <property type="project" value="UniProtKB-KW"/>
</dbReference>
<evidence type="ECO:0000256" key="2">
    <source>
        <dbReference type="ARBA" id="ARBA00006181"/>
    </source>
</evidence>
<dbReference type="PANTHER" id="PTHR13348:SF0">
    <property type="entry name" value="RIBONUCLEASE P PROTEIN SUBUNIT P29"/>
    <property type="match status" value="1"/>
</dbReference>
<dbReference type="GO" id="GO:0001682">
    <property type="term" value="P:tRNA 5'-leader removal"/>
    <property type="evidence" value="ECO:0007669"/>
    <property type="project" value="InterPro"/>
</dbReference>
<dbReference type="EMBL" id="ML976766">
    <property type="protein sequence ID" value="KAF1965220.1"/>
    <property type="molecule type" value="Genomic_DNA"/>
</dbReference>
<keyword evidence="5" id="KW-0540">Nuclease</keyword>
<comment type="similarity">
    <text evidence="2">Belongs to the eukaryotic/archaeal RNase P protein component 1 family.</text>
</comment>
<evidence type="ECO:0000256" key="7">
    <source>
        <dbReference type="ARBA" id="ARBA00022801"/>
    </source>
</evidence>
<dbReference type="SMART" id="SM00538">
    <property type="entry name" value="POP4"/>
    <property type="match status" value="1"/>
</dbReference>
<keyword evidence="4 8" id="KW-0819">tRNA processing</keyword>
<evidence type="ECO:0000256" key="9">
    <source>
        <dbReference type="SAM" id="MobiDB-lite"/>
    </source>
</evidence>
<dbReference type="GO" id="GO:0000172">
    <property type="term" value="C:ribonuclease MRP complex"/>
    <property type="evidence" value="ECO:0007669"/>
    <property type="project" value="InterPro"/>
</dbReference>
<dbReference type="Pfam" id="PF01868">
    <property type="entry name" value="RNase_P-MRP_p29"/>
    <property type="match status" value="1"/>
</dbReference>
<dbReference type="GO" id="GO:0005634">
    <property type="term" value="C:nucleus"/>
    <property type="evidence" value="ECO:0007669"/>
    <property type="project" value="UniProtKB-SubCell"/>
</dbReference>
<dbReference type="HAMAP" id="MF_00754">
    <property type="entry name" value="RNase_P_1"/>
    <property type="match status" value="1"/>
</dbReference>
<reference evidence="10" key="1">
    <citation type="journal article" date="2020" name="Stud. Mycol.">
        <title>101 Dothideomycetes genomes: a test case for predicting lifestyles and emergence of pathogens.</title>
        <authorList>
            <person name="Haridas S."/>
            <person name="Albert R."/>
            <person name="Binder M."/>
            <person name="Bloem J."/>
            <person name="Labutti K."/>
            <person name="Salamov A."/>
            <person name="Andreopoulos B."/>
            <person name="Baker S."/>
            <person name="Barry K."/>
            <person name="Bills G."/>
            <person name="Bluhm B."/>
            <person name="Cannon C."/>
            <person name="Castanera R."/>
            <person name="Culley D."/>
            <person name="Daum C."/>
            <person name="Ezra D."/>
            <person name="Gonzalez J."/>
            <person name="Henrissat B."/>
            <person name="Kuo A."/>
            <person name="Liang C."/>
            <person name="Lipzen A."/>
            <person name="Lutzoni F."/>
            <person name="Magnuson J."/>
            <person name="Mondo S."/>
            <person name="Nolan M."/>
            <person name="Ohm R."/>
            <person name="Pangilinan J."/>
            <person name="Park H.-J."/>
            <person name="Ramirez L."/>
            <person name="Alfaro M."/>
            <person name="Sun H."/>
            <person name="Tritt A."/>
            <person name="Yoshinaga Y."/>
            <person name="Zwiers L.-H."/>
            <person name="Turgeon B."/>
            <person name="Goodwin S."/>
            <person name="Spatafora J."/>
            <person name="Crous P."/>
            <person name="Grigoriev I."/>
        </authorList>
    </citation>
    <scope>NUCLEOTIDE SEQUENCE</scope>
    <source>
        <strain evidence="10">CBS 107.79</strain>
    </source>
</reference>
<feature type="region of interest" description="Disordered" evidence="9">
    <location>
        <begin position="41"/>
        <end position="70"/>
    </location>
</feature>
<keyword evidence="7" id="KW-0378">Hydrolase</keyword>
<dbReference type="InterPro" id="IPR023534">
    <property type="entry name" value="Rof/RNase_P-like"/>
</dbReference>
<sequence length="231" mass="25889">MATEPDAFPKALLARAHPPAVAEALYTERVVKRPLYIRATSPQPSARATRRKELNARKEKARARSTLKPRPLSAAKKRALGLLEIPKAQQKYEIYEGLHKLWAGYMAEILGLNGDGAKAFVTPGSSGQQLASADMHGAVMEIVRSRCPSRVGLKGIVVRDTKFTIELITEKNRVKAVPKEHTVFRFEVPVPGKEDGDEKRPLVFEILGEQFQTRGPERANRKFRMHYQPDL</sequence>
<evidence type="ECO:0000256" key="8">
    <source>
        <dbReference type="PIRNR" id="PIRNR027081"/>
    </source>
</evidence>
<keyword evidence="6" id="KW-0255">Endonuclease</keyword>
<proteinExistence type="inferred from homology"/>
<dbReference type="GO" id="GO:0006364">
    <property type="term" value="P:rRNA processing"/>
    <property type="evidence" value="ECO:0007669"/>
    <property type="project" value="TreeGrafter"/>
</dbReference>
<evidence type="ECO:0000256" key="4">
    <source>
        <dbReference type="ARBA" id="ARBA00022694"/>
    </source>
</evidence>
<organism evidence="10 11">
    <name type="scientific">Bimuria novae-zelandiae CBS 107.79</name>
    <dbReference type="NCBI Taxonomy" id="1447943"/>
    <lineage>
        <taxon>Eukaryota</taxon>
        <taxon>Fungi</taxon>
        <taxon>Dikarya</taxon>
        <taxon>Ascomycota</taxon>
        <taxon>Pezizomycotina</taxon>
        <taxon>Dothideomycetes</taxon>
        <taxon>Pleosporomycetidae</taxon>
        <taxon>Pleosporales</taxon>
        <taxon>Massarineae</taxon>
        <taxon>Didymosphaeriaceae</taxon>
        <taxon>Bimuria</taxon>
    </lineage>
</organism>
<keyword evidence="11" id="KW-1185">Reference proteome</keyword>
<gene>
    <name evidence="10" type="ORF">BU23DRAFT_33667</name>
</gene>
<comment type="subcellular location">
    <subcellularLocation>
        <location evidence="1">Nucleus</location>
    </subcellularLocation>
</comment>
<name>A0A6A5ULJ4_9PLEO</name>
<dbReference type="GO" id="GO:0030677">
    <property type="term" value="C:ribonuclease P complex"/>
    <property type="evidence" value="ECO:0007669"/>
    <property type="project" value="InterPro"/>
</dbReference>
<dbReference type="OrthoDB" id="124041at2759"/>
<accession>A0A6A5ULJ4</accession>
<dbReference type="AlphaFoldDB" id="A0A6A5ULJ4"/>
<dbReference type="Proteomes" id="UP000800036">
    <property type="component" value="Unassembled WGS sequence"/>
</dbReference>
<evidence type="ECO:0000256" key="6">
    <source>
        <dbReference type="ARBA" id="ARBA00022759"/>
    </source>
</evidence>